<keyword evidence="1" id="KW-0472">Membrane</keyword>
<dbReference type="RefSeq" id="XP_073560932.1">
    <property type="nucleotide sequence ID" value="XM_073700518.1"/>
</dbReference>
<keyword evidence="1" id="KW-0812">Transmembrane</keyword>
<proteinExistence type="predicted"/>
<feature type="transmembrane region" description="Helical" evidence="1">
    <location>
        <begin position="306"/>
        <end position="325"/>
    </location>
</feature>
<reference evidence="2 3" key="1">
    <citation type="submission" date="2018-01" db="EMBL/GenBank/DDBJ databases">
        <title>Genome characterization of the sugarcane-associated fungus Trichoderma ghanense CCMA-1212 and their application in lignocelulose bioconversion.</title>
        <authorList>
            <person name="Steindorff A.S."/>
            <person name="Mendes T.D."/>
            <person name="Vilela E.S.D."/>
            <person name="Rodrigues D.S."/>
            <person name="Formighieri E.F."/>
            <person name="Melo I.S."/>
            <person name="Favaro L.C.L."/>
        </authorList>
    </citation>
    <scope>NUCLEOTIDE SEQUENCE [LARGE SCALE GENOMIC DNA]</scope>
    <source>
        <strain evidence="2 3">CCMA-1212</strain>
    </source>
</reference>
<evidence type="ECO:0000256" key="1">
    <source>
        <dbReference type="SAM" id="Phobius"/>
    </source>
</evidence>
<comment type="caution">
    <text evidence="2">The sequence shown here is derived from an EMBL/GenBank/DDBJ whole genome shotgun (WGS) entry which is preliminary data.</text>
</comment>
<keyword evidence="3" id="KW-1185">Reference proteome</keyword>
<keyword evidence="1" id="KW-1133">Transmembrane helix</keyword>
<dbReference type="Proteomes" id="UP001642720">
    <property type="component" value="Unassembled WGS sequence"/>
</dbReference>
<gene>
    <name evidence="2" type="ORF">CCMA1212_003162</name>
</gene>
<evidence type="ECO:0000313" key="3">
    <source>
        <dbReference type="Proteomes" id="UP001642720"/>
    </source>
</evidence>
<sequence length="345" mass="39758">MASNDRYMPLRRFPFSASVQEEMLKVLWEASEAHESMTPYLEYHQQRARRPQLNSSDEPTTRSCSDVVSIAKAILSGVPRDDILAQHQQIVSATKYLSTAADIEHDMDMCARLLTMTEVHHCESSARLCRIAAVPWTKGSLRDALACYFCSQKTLQADQTRLSKDFTAWNLRCIAGVDIRWTANLADHLRFVDADQAVFIFHCASFLQVHKNLNNNPFPESFIQETLDSIALLFPSHDNKTTRWLKSLTEVDPQLAKRECIERHKLGFGHFNYWHDRLVILKQVLDESSPSTLSQRWHDRRNCLRWYTFWIAIPLFVITVFFGVVQTVEAAVQIYLSCKRDESGT</sequence>
<protein>
    <submittedName>
        <fullName evidence="2">Uncharacterized protein</fullName>
    </submittedName>
</protein>
<evidence type="ECO:0000313" key="2">
    <source>
        <dbReference type="EMBL" id="TFB04731.1"/>
    </source>
</evidence>
<dbReference type="GeneID" id="300574968"/>
<organism evidence="2 3">
    <name type="scientific">Trichoderma ghanense</name>
    <dbReference type="NCBI Taxonomy" id="65468"/>
    <lineage>
        <taxon>Eukaryota</taxon>
        <taxon>Fungi</taxon>
        <taxon>Dikarya</taxon>
        <taxon>Ascomycota</taxon>
        <taxon>Pezizomycotina</taxon>
        <taxon>Sordariomycetes</taxon>
        <taxon>Hypocreomycetidae</taxon>
        <taxon>Hypocreales</taxon>
        <taxon>Hypocreaceae</taxon>
        <taxon>Trichoderma</taxon>
    </lineage>
</organism>
<accession>A0ABY2H9B6</accession>
<dbReference type="EMBL" id="PPTA01000003">
    <property type="protein sequence ID" value="TFB04731.1"/>
    <property type="molecule type" value="Genomic_DNA"/>
</dbReference>
<name>A0ABY2H9B6_9HYPO</name>